<evidence type="ECO:0000313" key="2">
    <source>
        <dbReference type="Proteomes" id="UP001497382"/>
    </source>
</evidence>
<name>A0AAV1ZZV0_9ARAC</name>
<dbReference type="EMBL" id="CAXIEN010000100">
    <property type="protein sequence ID" value="CAL1277252.1"/>
    <property type="molecule type" value="Genomic_DNA"/>
</dbReference>
<dbReference type="AlphaFoldDB" id="A0AAV1ZZV0"/>
<gene>
    <name evidence="1" type="ORF">LARSCL_LOCUS9121</name>
</gene>
<reference evidence="1 2" key="1">
    <citation type="submission" date="2024-04" db="EMBL/GenBank/DDBJ databases">
        <authorList>
            <person name="Rising A."/>
            <person name="Reimegard J."/>
            <person name="Sonavane S."/>
            <person name="Akerstrom W."/>
            <person name="Nylinder S."/>
            <person name="Hedman E."/>
            <person name="Kallberg Y."/>
        </authorList>
    </citation>
    <scope>NUCLEOTIDE SEQUENCE [LARGE SCALE GENOMIC DNA]</scope>
</reference>
<organism evidence="1 2">
    <name type="scientific">Larinioides sclopetarius</name>
    <dbReference type="NCBI Taxonomy" id="280406"/>
    <lineage>
        <taxon>Eukaryota</taxon>
        <taxon>Metazoa</taxon>
        <taxon>Ecdysozoa</taxon>
        <taxon>Arthropoda</taxon>
        <taxon>Chelicerata</taxon>
        <taxon>Arachnida</taxon>
        <taxon>Araneae</taxon>
        <taxon>Araneomorphae</taxon>
        <taxon>Entelegynae</taxon>
        <taxon>Araneoidea</taxon>
        <taxon>Araneidae</taxon>
        <taxon>Larinioides</taxon>
    </lineage>
</organism>
<evidence type="ECO:0000313" key="1">
    <source>
        <dbReference type="EMBL" id="CAL1277252.1"/>
    </source>
</evidence>
<dbReference type="Proteomes" id="UP001497382">
    <property type="component" value="Unassembled WGS sequence"/>
</dbReference>
<sequence>MTTTFSLIGSTTGRGLSFFTPIFAISTNLGASTLTGSFTMGTDLTSAFGVTFLRFGSTTGFDGISLGLGVISLSFNGISLSLVGTSLGLDGASLGLDGASLGLDGTS</sequence>
<proteinExistence type="predicted"/>
<comment type="caution">
    <text evidence="1">The sequence shown here is derived from an EMBL/GenBank/DDBJ whole genome shotgun (WGS) entry which is preliminary data.</text>
</comment>
<accession>A0AAV1ZZV0</accession>
<protein>
    <submittedName>
        <fullName evidence="1">Uncharacterized protein</fullName>
    </submittedName>
</protein>
<keyword evidence="2" id="KW-1185">Reference proteome</keyword>